<accession>A0ABV1H3Z2</accession>
<evidence type="ECO:0000256" key="5">
    <source>
        <dbReference type="ARBA" id="ARBA00023186"/>
    </source>
</evidence>
<keyword evidence="5" id="KW-0143">Chaperone</keyword>
<gene>
    <name evidence="6" type="primary">fliS</name>
    <name evidence="6" type="ORF">WMO37_05260</name>
</gene>
<keyword evidence="6" id="KW-0282">Flagellum</keyword>
<dbReference type="PIRSF" id="PIRSF039090">
    <property type="entry name" value="Flis"/>
    <property type="match status" value="1"/>
</dbReference>
<dbReference type="EMBL" id="JBBMFS010000003">
    <property type="protein sequence ID" value="MEQ2554427.1"/>
    <property type="molecule type" value="Genomic_DNA"/>
</dbReference>
<dbReference type="PANTHER" id="PTHR34773">
    <property type="entry name" value="FLAGELLAR SECRETION CHAPERONE FLIS"/>
    <property type="match status" value="1"/>
</dbReference>
<organism evidence="6 7">
    <name type="scientific">Lachnospira intestinalis</name>
    <dbReference type="NCBI Taxonomy" id="3133158"/>
    <lineage>
        <taxon>Bacteria</taxon>
        <taxon>Bacillati</taxon>
        <taxon>Bacillota</taxon>
        <taxon>Clostridia</taxon>
        <taxon>Lachnospirales</taxon>
        <taxon>Lachnospiraceae</taxon>
        <taxon>Lachnospira</taxon>
    </lineage>
</organism>
<sequence length="125" mass="14222">MAVNNAYAQYNNNKVLTASPAELTLLLYEGAIKFCNIAMVGLEENNIQKTHDNIKKAQAIIEELQSTLNHSYKVAEDFDNVYHYIYGLLTDANIHKDKDTLEKALNEIRGMRDTWKQVMKSAKSV</sequence>
<comment type="caution">
    <text evidence="6">The sequence shown here is derived from an EMBL/GenBank/DDBJ whole genome shotgun (WGS) entry which is preliminary data.</text>
</comment>
<keyword evidence="4" id="KW-1005">Bacterial flagellum biogenesis</keyword>
<comment type="subcellular location">
    <subcellularLocation>
        <location evidence="1">Cytoplasm</location>
        <location evidence="1">Cytosol</location>
    </subcellularLocation>
</comment>
<comment type="similarity">
    <text evidence="2">Belongs to the FliS family.</text>
</comment>
<dbReference type="Pfam" id="PF02561">
    <property type="entry name" value="FliS"/>
    <property type="match status" value="1"/>
</dbReference>
<reference evidence="6" key="1">
    <citation type="submission" date="2024-03" db="EMBL/GenBank/DDBJ databases">
        <title>Human intestinal bacterial collection.</title>
        <authorList>
            <person name="Pauvert C."/>
            <person name="Hitch T.C.A."/>
            <person name="Clavel T."/>
        </authorList>
    </citation>
    <scope>NUCLEOTIDE SEQUENCE [LARGE SCALE GENOMIC DNA]</scope>
    <source>
        <strain evidence="6">CLA-AA-H89B</strain>
    </source>
</reference>
<keyword evidence="3" id="KW-0963">Cytoplasm</keyword>
<evidence type="ECO:0000256" key="3">
    <source>
        <dbReference type="ARBA" id="ARBA00022490"/>
    </source>
</evidence>
<dbReference type="PANTHER" id="PTHR34773:SF1">
    <property type="entry name" value="FLAGELLAR SECRETION CHAPERONE FLIS"/>
    <property type="match status" value="1"/>
</dbReference>
<dbReference type="InterPro" id="IPR003713">
    <property type="entry name" value="FliS"/>
</dbReference>
<dbReference type="Gene3D" id="1.20.120.340">
    <property type="entry name" value="Flagellar protein FliS"/>
    <property type="match status" value="1"/>
</dbReference>
<evidence type="ECO:0000256" key="2">
    <source>
        <dbReference type="ARBA" id="ARBA00008787"/>
    </source>
</evidence>
<name>A0ABV1H3Z2_9FIRM</name>
<evidence type="ECO:0000313" key="7">
    <source>
        <dbReference type="Proteomes" id="UP001546774"/>
    </source>
</evidence>
<protein>
    <submittedName>
        <fullName evidence="6">Flagellar export chaperone FliS</fullName>
    </submittedName>
</protein>
<keyword evidence="6" id="KW-0969">Cilium</keyword>
<dbReference type="InterPro" id="IPR036584">
    <property type="entry name" value="FliS_sf"/>
</dbReference>
<dbReference type="NCBIfam" id="TIGR00208">
    <property type="entry name" value="fliS"/>
    <property type="match status" value="1"/>
</dbReference>
<dbReference type="Proteomes" id="UP001546774">
    <property type="component" value="Unassembled WGS sequence"/>
</dbReference>
<dbReference type="CDD" id="cd16098">
    <property type="entry name" value="FliS"/>
    <property type="match status" value="1"/>
</dbReference>
<dbReference type="SUPFAM" id="SSF101116">
    <property type="entry name" value="Flagellar export chaperone FliS"/>
    <property type="match status" value="1"/>
</dbReference>
<evidence type="ECO:0000256" key="4">
    <source>
        <dbReference type="ARBA" id="ARBA00022795"/>
    </source>
</evidence>
<keyword evidence="7" id="KW-1185">Reference proteome</keyword>
<evidence type="ECO:0000256" key="1">
    <source>
        <dbReference type="ARBA" id="ARBA00004514"/>
    </source>
</evidence>
<proteinExistence type="inferred from homology"/>
<keyword evidence="6" id="KW-0966">Cell projection</keyword>
<evidence type="ECO:0000313" key="6">
    <source>
        <dbReference type="EMBL" id="MEQ2554427.1"/>
    </source>
</evidence>